<comment type="similarity">
    <text evidence="2 5">Belongs to the RecX family.</text>
</comment>
<evidence type="ECO:0000256" key="4">
    <source>
        <dbReference type="ARBA" id="ARBA00022490"/>
    </source>
</evidence>
<dbReference type="OrthoDB" id="7066780at2"/>
<dbReference type="PANTHER" id="PTHR33602">
    <property type="entry name" value="REGULATORY PROTEIN RECX FAMILY PROTEIN"/>
    <property type="match status" value="1"/>
</dbReference>
<dbReference type="GO" id="GO:0006282">
    <property type="term" value="P:regulation of DNA repair"/>
    <property type="evidence" value="ECO:0007669"/>
    <property type="project" value="UniProtKB-UniRule"/>
</dbReference>
<dbReference type="Pfam" id="PF21982">
    <property type="entry name" value="RecX_HTH1"/>
    <property type="match status" value="1"/>
</dbReference>
<gene>
    <name evidence="5" type="primary">recX</name>
    <name evidence="9" type="ORF">A3K86_17695</name>
</gene>
<evidence type="ECO:0000259" key="7">
    <source>
        <dbReference type="Pfam" id="PF21981"/>
    </source>
</evidence>
<evidence type="ECO:0000259" key="8">
    <source>
        <dbReference type="Pfam" id="PF21982"/>
    </source>
</evidence>
<evidence type="ECO:0000256" key="1">
    <source>
        <dbReference type="ARBA" id="ARBA00004496"/>
    </source>
</evidence>
<evidence type="ECO:0000313" key="9">
    <source>
        <dbReference type="EMBL" id="OAN12604.1"/>
    </source>
</evidence>
<protein>
    <recommendedName>
        <fullName evidence="3 5">Regulatory protein RecX</fullName>
    </recommendedName>
</protein>
<evidence type="ECO:0000256" key="3">
    <source>
        <dbReference type="ARBA" id="ARBA00018111"/>
    </source>
</evidence>
<feature type="domain" description="RecX first three-helical" evidence="8">
    <location>
        <begin position="17"/>
        <end position="55"/>
    </location>
</feature>
<dbReference type="STRING" id="858640.A3K86_17695"/>
<comment type="subcellular location">
    <subcellularLocation>
        <location evidence="1 5">Cytoplasm</location>
    </subcellularLocation>
</comment>
<evidence type="ECO:0000313" key="10">
    <source>
        <dbReference type="Proteomes" id="UP000078503"/>
    </source>
</evidence>
<dbReference type="PANTHER" id="PTHR33602:SF1">
    <property type="entry name" value="REGULATORY PROTEIN RECX FAMILY PROTEIN"/>
    <property type="match status" value="1"/>
</dbReference>
<comment type="function">
    <text evidence="5">Modulates RecA activity.</text>
</comment>
<dbReference type="RefSeq" id="WP_068334427.1">
    <property type="nucleotide sequence ID" value="NZ_LVHF01000031.1"/>
</dbReference>
<dbReference type="InterPro" id="IPR053924">
    <property type="entry name" value="RecX_HTH_2nd"/>
</dbReference>
<keyword evidence="4 5" id="KW-0963">Cytoplasm</keyword>
<feature type="domain" description="RecX third three-helical" evidence="7">
    <location>
        <begin position="106"/>
        <end position="152"/>
    </location>
</feature>
<dbReference type="InterPro" id="IPR053925">
    <property type="entry name" value="RecX_HTH_3rd"/>
</dbReference>
<evidence type="ECO:0000256" key="5">
    <source>
        <dbReference type="HAMAP-Rule" id="MF_01114"/>
    </source>
</evidence>
<organism evidence="9 10">
    <name type="scientific">Photobacterium jeanii</name>
    <dbReference type="NCBI Taxonomy" id="858640"/>
    <lineage>
        <taxon>Bacteria</taxon>
        <taxon>Pseudomonadati</taxon>
        <taxon>Pseudomonadota</taxon>
        <taxon>Gammaproteobacteria</taxon>
        <taxon>Vibrionales</taxon>
        <taxon>Vibrionaceae</taxon>
        <taxon>Photobacterium</taxon>
    </lineage>
</organism>
<feature type="domain" description="RecX second three-helical" evidence="6">
    <location>
        <begin position="62"/>
        <end position="102"/>
    </location>
</feature>
<keyword evidence="10" id="KW-1185">Reference proteome</keyword>
<dbReference type="HAMAP" id="MF_01114">
    <property type="entry name" value="RecX"/>
    <property type="match status" value="1"/>
</dbReference>
<dbReference type="InterPro" id="IPR053926">
    <property type="entry name" value="RecX_HTH_1st"/>
</dbReference>
<proteinExistence type="inferred from homology"/>
<accession>A0A178K794</accession>
<dbReference type="Proteomes" id="UP000078503">
    <property type="component" value="Unassembled WGS sequence"/>
</dbReference>
<comment type="caution">
    <text evidence="9">The sequence shown here is derived from an EMBL/GenBank/DDBJ whole genome shotgun (WGS) entry which is preliminary data.</text>
</comment>
<name>A0A178K794_9GAMM</name>
<dbReference type="EMBL" id="LVHF01000031">
    <property type="protein sequence ID" value="OAN12604.1"/>
    <property type="molecule type" value="Genomic_DNA"/>
</dbReference>
<sequence>MTDESTPRKKRPLPPVKEAAVAYLSRRDHAEKELRQKLKRRGYSHGDIEQAIDFCQDYKWLDDVRYAGTTIRNGIAKGWGELRIRQEMELKGVNSQVIEQVMAVHEIDWFEHARAVAQRKYGETPMETQKEKAKRFRFMQSRGFDFEQIAYAFDQDEEY</sequence>
<dbReference type="Pfam" id="PF02631">
    <property type="entry name" value="RecX_HTH2"/>
    <property type="match status" value="1"/>
</dbReference>
<evidence type="ECO:0000256" key="2">
    <source>
        <dbReference type="ARBA" id="ARBA00009695"/>
    </source>
</evidence>
<dbReference type="Pfam" id="PF21981">
    <property type="entry name" value="RecX_HTH3"/>
    <property type="match status" value="1"/>
</dbReference>
<reference evidence="9 10" key="1">
    <citation type="submission" date="2016-03" db="EMBL/GenBank/DDBJ databases">
        <title>Photobacterium proteolyticum sp. nov. a protease producing bacterium isolated from ocean sediments of Laizhou Bay.</title>
        <authorList>
            <person name="Li Y."/>
        </authorList>
    </citation>
    <scope>NUCLEOTIDE SEQUENCE [LARGE SCALE GENOMIC DNA]</scope>
    <source>
        <strain evidence="9 10">R-40508</strain>
    </source>
</reference>
<dbReference type="AlphaFoldDB" id="A0A178K794"/>
<dbReference type="InterPro" id="IPR036388">
    <property type="entry name" value="WH-like_DNA-bd_sf"/>
</dbReference>
<evidence type="ECO:0000259" key="6">
    <source>
        <dbReference type="Pfam" id="PF02631"/>
    </source>
</evidence>
<dbReference type="InterPro" id="IPR003783">
    <property type="entry name" value="Regulatory_RecX"/>
</dbReference>
<dbReference type="Gene3D" id="1.10.10.10">
    <property type="entry name" value="Winged helix-like DNA-binding domain superfamily/Winged helix DNA-binding domain"/>
    <property type="match status" value="3"/>
</dbReference>
<dbReference type="GO" id="GO:0005737">
    <property type="term" value="C:cytoplasm"/>
    <property type="evidence" value="ECO:0007669"/>
    <property type="project" value="UniProtKB-SubCell"/>
</dbReference>
<dbReference type="NCBIfam" id="NF001057">
    <property type="entry name" value="PRK00117.3-3"/>
    <property type="match status" value="1"/>
</dbReference>